<comment type="caution">
    <text evidence="3">The sequence shown here is derived from an EMBL/GenBank/DDBJ whole genome shotgun (WGS) entry which is preliminary data.</text>
</comment>
<dbReference type="AlphaFoldDB" id="A0ABD2QKH5"/>
<evidence type="ECO:0000256" key="1">
    <source>
        <dbReference type="ARBA" id="ARBA00022468"/>
    </source>
</evidence>
<accession>A0ABD2QKH5</accession>
<dbReference type="SUPFAM" id="SSF47923">
    <property type="entry name" value="Ypt/Rab-GAP domain of gyp1p"/>
    <property type="match status" value="1"/>
</dbReference>
<dbReference type="Gene3D" id="1.10.8.270">
    <property type="entry name" value="putative rabgap domain of human tbc1 domain family member 14 like domains"/>
    <property type="match status" value="1"/>
</dbReference>
<protein>
    <recommendedName>
        <fullName evidence="2">Rab-GAP TBC domain-containing protein</fullName>
    </recommendedName>
</protein>
<dbReference type="PANTHER" id="PTHR22957">
    <property type="entry name" value="TBC1 DOMAIN FAMILY MEMBER GTPASE-ACTIVATING PROTEIN"/>
    <property type="match status" value="1"/>
</dbReference>
<dbReference type="PANTHER" id="PTHR22957:SF645">
    <property type="entry name" value="LD27216P"/>
    <property type="match status" value="1"/>
</dbReference>
<name>A0ABD2QKH5_9PLAT</name>
<dbReference type="SMART" id="SM00164">
    <property type="entry name" value="TBC"/>
    <property type="match status" value="1"/>
</dbReference>
<gene>
    <name evidence="3" type="ORF">Ciccas_001305</name>
</gene>
<dbReference type="GO" id="GO:0005096">
    <property type="term" value="F:GTPase activator activity"/>
    <property type="evidence" value="ECO:0007669"/>
    <property type="project" value="UniProtKB-KW"/>
</dbReference>
<dbReference type="Pfam" id="PF00566">
    <property type="entry name" value="RabGAP-TBC"/>
    <property type="match status" value="1"/>
</dbReference>
<keyword evidence="4" id="KW-1185">Reference proteome</keyword>
<reference evidence="3 4" key="1">
    <citation type="submission" date="2024-11" db="EMBL/GenBank/DDBJ databases">
        <title>Adaptive evolution of stress response genes in parasites aligns with host niche diversity.</title>
        <authorList>
            <person name="Hahn C."/>
            <person name="Resl P."/>
        </authorList>
    </citation>
    <scope>NUCLEOTIDE SEQUENCE [LARGE SCALE GENOMIC DNA]</scope>
    <source>
        <strain evidence="3">EGGRZ-B1_66</strain>
        <tissue evidence="3">Body</tissue>
    </source>
</reference>
<evidence type="ECO:0000313" key="4">
    <source>
        <dbReference type="Proteomes" id="UP001626550"/>
    </source>
</evidence>
<organism evidence="3 4">
    <name type="scientific">Cichlidogyrus casuarinus</name>
    <dbReference type="NCBI Taxonomy" id="1844966"/>
    <lineage>
        <taxon>Eukaryota</taxon>
        <taxon>Metazoa</taxon>
        <taxon>Spiralia</taxon>
        <taxon>Lophotrochozoa</taxon>
        <taxon>Platyhelminthes</taxon>
        <taxon>Monogenea</taxon>
        <taxon>Monopisthocotylea</taxon>
        <taxon>Dactylogyridea</taxon>
        <taxon>Ancyrocephalidae</taxon>
        <taxon>Cichlidogyrus</taxon>
    </lineage>
</organism>
<dbReference type="InterPro" id="IPR035969">
    <property type="entry name" value="Rab-GAP_TBC_sf"/>
</dbReference>
<sequence length="425" mass="49787">MAEDHPIKWSSVHYYPPHARENVSQITIDSIQGTLFLLDQEASSRTIHWLPDQQKDEKYAFDLALGDLVQLARGSRKHKTFYLGYLQNGKKIYHGPFEFRDDDSATFLHSLSKFCEITTNRRDPHLSDVRLRNQILSEAYDYEIPNFSLYQSRADALSLNAVGSVMAGFGHSILNKMSNMNVNTRLPSEVRFRSREEAGFEIVDQAPSPIELPQLCKSTRGAPLTRQQWQKHLCSEGRVTCVDALKEVIFKGGIDSSLRTLLWKYLLNYYDWDLSTKENEERREALVKDYWRMKNVWRDMSLDQKARWSKFLEWKVLIEKDVFRTDRKIPFYRDNSKGNLTKLFDVLVTYLFYNQDLGYLQGMNDLLAIILYVMDNEEDAFWCFAGLINRVEKNFADDMQGLRNQFTDLFSLLEVLENSFNQYLC</sequence>
<dbReference type="InterPro" id="IPR000195">
    <property type="entry name" value="Rab-GAP-TBC_dom"/>
</dbReference>
<keyword evidence="1" id="KW-0343">GTPase activation</keyword>
<dbReference type="Proteomes" id="UP001626550">
    <property type="component" value="Unassembled WGS sequence"/>
</dbReference>
<evidence type="ECO:0000259" key="2">
    <source>
        <dbReference type="PROSITE" id="PS50086"/>
    </source>
</evidence>
<dbReference type="PROSITE" id="PS50086">
    <property type="entry name" value="TBC_RABGAP"/>
    <property type="match status" value="1"/>
</dbReference>
<dbReference type="EMBL" id="JBJKFK010000082">
    <property type="protein sequence ID" value="KAL3320026.1"/>
    <property type="molecule type" value="Genomic_DNA"/>
</dbReference>
<evidence type="ECO:0000313" key="3">
    <source>
        <dbReference type="EMBL" id="KAL3320026.1"/>
    </source>
</evidence>
<feature type="domain" description="Rab-GAP TBC" evidence="2">
    <location>
        <begin position="253"/>
        <end position="425"/>
    </location>
</feature>
<proteinExistence type="predicted"/>